<evidence type="ECO:0000313" key="10">
    <source>
        <dbReference type="EMBL" id="RDG36857.1"/>
    </source>
</evidence>
<name>A0A370B4T7_9ACTN</name>
<dbReference type="AlphaFoldDB" id="A0A370B4T7"/>
<dbReference type="InterPro" id="IPR017896">
    <property type="entry name" value="4Fe4S_Fe-S-bd"/>
</dbReference>
<evidence type="ECO:0000256" key="1">
    <source>
        <dbReference type="ARBA" id="ARBA00001927"/>
    </source>
</evidence>
<comment type="caution">
    <text evidence="10">The sequence shown here is derived from an EMBL/GenBank/DDBJ whole genome shotgun (WGS) entry which is preliminary data.</text>
</comment>
<dbReference type="InterPro" id="IPR051269">
    <property type="entry name" value="Fe-S_cluster_ET"/>
</dbReference>
<evidence type="ECO:0000256" key="2">
    <source>
        <dbReference type="ARBA" id="ARBA00022448"/>
    </source>
</evidence>
<evidence type="ECO:0000259" key="9">
    <source>
        <dbReference type="PROSITE" id="PS51379"/>
    </source>
</evidence>
<dbReference type="PRINTS" id="PR00352">
    <property type="entry name" value="3FE4SFRDOXIN"/>
</dbReference>
<evidence type="ECO:0000256" key="6">
    <source>
        <dbReference type="ARBA" id="ARBA00023014"/>
    </source>
</evidence>
<dbReference type="PROSITE" id="PS51379">
    <property type="entry name" value="4FE4S_FER_2"/>
    <property type="match status" value="1"/>
</dbReference>
<keyword evidence="11" id="KW-1185">Reference proteome</keyword>
<dbReference type="Gene3D" id="3.30.70.20">
    <property type="match status" value="1"/>
</dbReference>
<evidence type="ECO:0000313" key="11">
    <source>
        <dbReference type="Proteomes" id="UP000253741"/>
    </source>
</evidence>
<dbReference type="InterPro" id="IPR001080">
    <property type="entry name" value="3Fe4S_ferredoxin"/>
</dbReference>
<dbReference type="PANTHER" id="PTHR36923">
    <property type="entry name" value="FERREDOXIN"/>
    <property type="match status" value="1"/>
</dbReference>
<keyword evidence="5 8" id="KW-0408">Iron</keyword>
<keyword evidence="3 8" id="KW-0479">Metal-binding</keyword>
<feature type="domain" description="4Fe-4S ferredoxin-type" evidence="9">
    <location>
        <begin position="1"/>
        <end position="29"/>
    </location>
</feature>
<evidence type="ECO:0000256" key="8">
    <source>
        <dbReference type="RuleBase" id="RU368020"/>
    </source>
</evidence>
<sequence>MYIAIDYDRCMGAGSCAFIAPEVFDQGDDGMAVLLADRPAPAHARAVREASEVCPLRAISVTEEKPTG</sequence>
<dbReference type="GO" id="GO:0051538">
    <property type="term" value="F:3 iron, 4 sulfur cluster binding"/>
    <property type="evidence" value="ECO:0007669"/>
    <property type="project" value="UniProtKB-KW"/>
</dbReference>
<comment type="cofactor">
    <cofactor evidence="1">
        <name>[3Fe-4S] cluster</name>
        <dbReference type="ChEBI" id="CHEBI:21137"/>
    </cofactor>
</comment>
<evidence type="ECO:0000256" key="7">
    <source>
        <dbReference type="ARBA" id="ARBA00023291"/>
    </source>
</evidence>
<dbReference type="OrthoDB" id="9803319at2"/>
<dbReference type="Proteomes" id="UP000253741">
    <property type="component" value="Unassembled WGS sequence"/>
</dbReference>
<evidence type="ECO:0000256" key="4">
    <source>
        <dbReference type="ARBA" id="ARBA00022982"/>
    </source>
</evidence>
<dbReference type="RefSeq" id="WP_114624787.1">
    <property type="nucleotide sequence ID" value="NZ_QQNA01000131.1"/>
</dbReference>
<dbReference type="PANTHER" id="PTHR36923:SF3">
    <property type="entry name" value="FERREDOXIN"/>
    <property type="match status" value="1"/>
</dbReference>
<organism evidence="10 11">
    <name type="scientific">Streptomyces corynorhini</name>
    <dbReference type="NCBI Taxonomy" id="2282652"/>
    <lineage>
        <taxon>Bacteria</taxon>
        <taxon>Bacillati</taxon>
        <taxon>Actinomycetota</taxon>
        <taxon>Actinomycetes</taxon>
        <taxon>Kitasatosporales</taxon>
        <taxon>Streptomycetaceae</taxon>
        <taxon>Streptomyces</taxon>
    </lineage>
</organism>
<dbReference type="SUPFAM" id="SSF54862">
    <property type="entry name" value="4Fe-4S ferredoxins"/>
    <property type="match status" value="1"/>
</dbReference>
<reference evidence="10 11" key="1">
    <citation type="submission" date="2018-07" db="EMBL/GenBank/DDBJ databases">
        <title>Streptomyces species from bats.</title>
        <authorList>
            <person name="Dunlap C."/>
        </authorList>
    </citation>
    <scope>NUCLEOTIDE SEQUENCE [LARGE SCALE GENOMIC DNA]</scope>
    <source>
        <strain evidence="10 11">AC230</strain>
    </source>
</reference>
<gene>
    <name evidence="10" type="ORF">DVH02_17710</name>
</gene>
<evidence type="ECO:0000256" key="3">
    <source>
        <dbReference type="ARBA" id="ARBA00022723"/>
    </source>
</evidence>
<dbReference type="EMBL" id="QQNA01000131">
    <property type="protein sequence ID" value="RDG36857.1"/>
    <property type="molecule type" value="Genomic_DNA"/>
</dbReference>
<dbReference type="GO" id="GO:0009055">
    <property type="term" value="F:electron transfer activity"/>
    <property type="evidence" value="ECO:0007669"/>
    <property type="project" value="UniProtKB-UniRule"/>
</dbReference>
<keyword evidence="7" id="KW-0003">3Fe-4S</keyword>
<keyword evidence="4 8" id="KW-0249">Electron transport</keyword>
<dbReference type="Pfam" id="PF13370">
    <property type="entry name" value="Fer4_13"/>
    <property type="match status" value="1"/>
</dbReference>
<protein>
    <recommendedName>
        <fullName evidence="8">Ferredoxin</fullName>
    </recommendedName>
</protein>
<keyword evidence="6 8" id="KW-0411">Iron-sulfur</keyword>
<dbReference type="GO" id="GO:0005506">
    <property type="term" value="F:iron ion binding"/>
    <property type="evidence" value="ECO:0007669"/>
    <property type="project" value="UniProtKB-UniRule"/>
</dbReference>
<proteinExistence type="predicted"/>
<accession>A0A370B4T7</accession>
<evidence type="ECO:0000256" key="5">
    <source>
        <dbReference type="ARBA" id="ARBA00023004"/>
    </source>
</evidence>
<comment type="function">
    <text evidence="8">Ferredoxins are iron-sulfur proteins that transfer electrons in a wide variety of metabolic reactions.</text>
</comment>
<keyword evidence="2 8" id="KW-0813">Transport</keyword>